<keyword evidence="7" id="KW-0547">Nucleotide-binding</keyword>
<dbReference type="CDD" id="cd03228">
    <property type="entry name" value="ABCC_MRP_Like"/>
    <property type="match status" value="1"/>
</dbReference>
<keyword evidence="2" id="KW-0812">Transmembrane</keyword>
<comment type="subcellular location">
    <subcellularLocation>
        <location evidence="1">Membrane</location>
        <topology evidence="1">Multi-pass membrane protein</topology>
    </subcellularLocation>
</comment>
<reference evidence="7 8" key="1">
    <citation type="submission" date="2024-02" db="EMBL/GenBank/DDBJ databases">
        <authorList>
            <person name="Chen Y."/>
            <person name="Shah S."/>
            <person name="Dougan E. K."/>
            <person name="Thang M."/>
            <person name="Chan C."/>
        </authorList>
    </citation>
    <scope>NUCLEOTIDE SEQUENCE [LARGE SCALE GENOMIC DNA]</scope>
</reference>
<proteinExistence type="predicted"/>
<name>A0ABP0HD75_9DINO</name>
<dbReference type="SUPFAM" id="SSF52540">
    <property type="entry name" value="P-loop containing nucleoside triphosphate hydrolases"/>
    <property type="match status" value="1"/>
</dbReference>
<keyword evidence="7" id="KW-0067">ATP-binding</keyword>
<dbReference type="InterPro" id="IPR036640">
    <property type="entry name" value="ABC1_TM_sf"/>
</dbReference>
<gene>
    <name evidence="7" type="ORF">SCF082_LOCUS1281</name>
</gene>
<dbReference type="Gene3D" id="3.40.50.300">
    <property type="entry name" value="P-loop containing nucleotide triphosphate hydrolases"/>
    <property type="match status" value="1"/>
</dbReference>
<dbReference type="Pfam" id="PF00664">
    <property type="entry name" value="ABC_membrane"/>
    <property type="match status" value="1"/>
</dbReference>
<evidence type="ECO:0000256" key="5">
    <source>
        <dbReference type="SAM" id="MobiDB-lite"/>
    </source>
</evidence>
<keyword evidence="4" id="KW-0472">Membrane</keyword>
<evidence type="ECO:0000313" key="7">
    <source>
        <dbReference type="EMBL" id="CAK8988180.1"/>
    </source>
</evidence>
<evidence type="ECO:0000313" key="8">
    <source>
        <dbReference type="Proteomes" id="UP001642464"/>
    </source>
</evidence>
<dbReference type="Pfam" id="PF00005">
    <property type="entry name" value="ABC_tran"/>
    <property type="match status" value="1"/>
</dbReference>
<dbReference type="InterPro" id="IPR003439">
    <property type="entry name" value="ABC_transporter-like_ATP-bd"/>
</dbReference>
<dbReference type="PANTHER" id="PTHR24221:SF503">
    <property type="entry name" value="MITOCHONDRIAL POTASSIUM CHANNEL ATP-BINDING SUBUNIT"/>
    <property type="match status" value="1"/>
</dbReference>
<protein>
    <submittedName>
        <fullName evidence="7">ATP-dependent lipid A-core flippase (Lipid A export ATP-binding/permease protein MsbA)</fullName>
    </submittedName>
</protein>
<dbReference type="InterPro" id="IPR027417">
    <property type="entry name" value="P-loop_NTPase"/>
</dbReference>
<evidence type="ECO:0000256" key="1">
    <source>
        <dbReference type="ARBA" id="ARBA00004141"/>
    </source>
</evidence>
<feature type="region of interest" description="Disordered" evidence="5">
    <location>
        <begin position="130"/>
        <end position="168"/>
    </location>
</feature>
<accession>A0ABP0HD75</accession>
<evidence type="ECO:0000256" key="2">
    <source>
        <dbReference type="ARBA" id="ARBA00022692"/>
    </source>
</evidence>
<dbReference type="GO" id="GO:0005524">
    <property type="term" value="F:ATP binding"/>
    <property type="evidence" value="ECO:0007669"/>
    <property type="project" value="UniProtKB-KW"/>
</dbReference>
<feature type="region of interest" description="Disordered" evidence="5">
    <location>
        <begin position="193"/>
        <end position="258"/>
    </location>
</feature>
<feature type="compositionally biased region" description="Low complexity" evidence="5">
    <location>
        <begin position="151"/>
        <end position="167"/>
    </location>
</feature>
<dbReference type="InterPro" id="IPR039421">
    <property type="entry name" value="Type_1_exporter"/>
</dbReference>
<dbReference type="Gene3D" id="1.20.1560.10">
    <property type="entry name" value="ABC transporter type 1, transmembrane domain"/>
    <property type="match status" value="1"/>
</dbReference>
<feature type="compositionally biased region" description="Low complexity" evidence="5">
    <location>
        <begin position="193"/>
        <end position="206"/>
    </location>
</feature>
<sequence>MGATGLRATPEEGMSGKAGRSFRWFNLGRKKQIQPAQASASEGFEWWCSNPESYGFEAPDRIFTKRELSDPDRVLPELLLPFDSKTDAPHPVEEASDFESAELAVPPVPPVPDEFLRARLRQTTTALEDTLDQLLRPEEAAPEGTTPGTDTATASPAAEPAGGPESPTHLSMLRAKVQQNLLQLQAAIQQLASASPESLPPTRLAPSPAPARPVPLARATTLGRREGAGPAGSAQLHPASRTSNSQHGHAMDGCPMGSPCEKTRTAEALQVIVTAAEGPLEDAILECSFRGVRRQEELIKLKAQALVLPLSHGPRLATADDTLQVSLLQLQMSATFALHPGCSVYVWHSEGRGSISFELSSARRGVSSQELARWHTQYIGTLLEATLLERPPDPFDFMAQLMNCCAQAPEDGSALEQVGTRYLRLLSTEGLAPDSLFSVRCGSCKSRQVSLAELQGRRRLKIGSGMLLQLQVLRRESLASFPRRESLNLHFPRPRGDLQLQVETRALMRQEVAFFEKNSSGGLVSRLTNDTDQLQNVLNRAPENLVTNLVRLVVSLVLMAKQHLLLTVISVAPLPLAFFLVKKTGEVVGRYGALQNDALARVNGVASEAITNVRAVQLAGGEETETQEYGKATQSYLEVIQQTLYKETALRFTSSLVNDALTDVPLLCLSCLFIARGELTMGQFYTYRTLLWSYRRGFRELSELFTGMARAEAVSKRYFDLTDREPSVRTKPDAIHLPRSAVSGQLELHGVGFRYAGAEEDCWAIRNVSFGVKPGEVVALVGASGAGKSTLLKLCARLADPQEGSVRIDGHDLRDIDLKDVRRCLGVVDQDPALFDRTVVDNVAYGPSLSVWHQPAAEFVAEVIDRPCRTERM</sequence>
<dbReference type="Proteomes" id="UP001642464">
    <property type="component" value="Unassembled WGS sequence"/>
</dbReference>
<dbReference type="EMBL" id="CAXAMM010000603">
    <property type="protein sequence ID" value="CAK8988180.1"/>
    <property type="molecule type" value="Genomic_DNA"/>
</dbReference>
<evidence type="ECO:0000259" key="6">
    <source>
        <dbReference type="PROSITE" id="PS50929"/>
    </source>
</evidence>
<evidence type="ECO:0000256" key="4">
    <source>
        <dbReference type="ARBA" id="ARBA00023136"/>
    </source>
</evidence>
<dbReference type="SUPFAM" id="SSF90123">
    <property type="entry name" value="ABC transporter transmembrane region"/>
    <property type="match status" value="1"/>
</dbReference>
<dbReference type="PANTHER" id="PTHR24221">
    <property type="entry name" value="ATP-BINDING CASSETTE SUB-FAMILY B"/>
    <property type="match status" value="1"/>
</dbReference>
<dbReference type="InterPro" id="IPR011527">
    <property type="entry name" value="ABC1_TM_dom"/>
</dbReference>
<feature type="domain" description="ABC transmembrane type-1" evidence="6">
    <location>
        <begin position="505"/>
        <end position="710"/>
    </location>
</feature>
<organism evidence="7 8">
    <name type="scientific">Durusdinium trenchii</name>
    <dbReference type="NCBI Taxonomy" id="1381693"/>
    <lineage>
        <taxon>Eukaryota</taxon>
        <taxon>Sar</taxon>
        <taxon>Alveolata</taxon>
        <taxon>Dinophyceae</taxon>
        <taxon>Suessiales</taxon>
        <taxon>Symbiodiniaceae</taxon>
        <taxon>Durusdinium</taxon>
    </lineage>
</organism>
<evidence type="ECO:0000256" key="3">
    <source>
        <dbReference type="ARBA" id="ARBA00022989"/>
    </source>
</evidence>
<keyword evidence="8" id="KW-1185">Reference proteome</keyword>
<comment type="caution">
    <text evidence="7">The sequence shown here is derived from an EMBL/GenBank/DDBJ whole genome shotgun (WGS) entry which is preliminary data.</text>
</comment>
<dbReference type="CDD" id="cd07346">
    <property type="entry name" value="ABC_6TM_exporters"/>
    <property type="match status" value="1"/>
</dbReference>
<dbReference type="PROSITE" id="PS50929">
    <property type="entry name" value="ABC_TM1F"/>
    <property type="match status" value="1"/>
</dbReference>
<keyword evidence="3" id="KW-1133">Transmembrane helix</keyword>